<keyword evidence="1" id="KW-1133">Transmembrane helix</keyword>
<organism evidence="2 3">
    <name type="scientific">Suttonella ornithocola</name>
    <dbReference type="NCBI Taxonomy" id="279832"/>
    <lineage>
        <taxon>Bacteria</taxon>
        <taxon>Pseudomonadati</taxon>
        <taxon>Pseudomonadota</taxon>
        <taxon>Gammaproteobacteria</taxon>
        <taxon>Cardiobacteriales</taxon>
        <taxon>Cardiobacteriaceae</taxon>
        <taxon>Suttonella</taxon>
    </lineage>
</organism>
<gene>
    <name evidence="2" type="ORF">NCTC13337_01471</name>
</gene>
<evidence type="ECO:0000256" key="1">
    <source>
        <dbReference type="SAM" id="Phobius"/>
    </source>
</evidence>
<sequence length="69" mass="7852">MAARPLFYLHHQEARAASRWLSRLFWFGTLIGVGIYFLIAFSIAFAIAALITLFTHSDIVRSAKKQNIL</sequence>
<keyword evidence="3" id="KW-1185">Reference proteome</keyword>
<accession>A0A380MSH9</accession>
<evidence type="ECO:0000313" key="2">
    <source>
        <dbReference type="EMBL" id="SUO95589.1"/>
    </source>
</evidence>
<dbReference type="RefSeq" id="WP_072575795.1">
    <property type="nucleotide sequence ID" value="NZ_LWHB01000026.1"/>
</dbReference>
<reference evidence="2 3" key="1">
    <citation type="submission" date="2018-06" db="EMBL/GenBank/DDBJ databases">
        <authorList>
            <consortium name="Pathogen Informatics"/>
            <person name="Doyle S."/>
        </authorList>
    </citation>
    <scope>NUCLEOTIDE SEQUENCE [LARGE SCALE GENOMIC DNA]</scope>
    <source>
        <strain evidence="2 3">NCTC13337</strain>
    </source>
</reference>
<proteinExistence type="predicted"/>
<name>A0A380MSH9_9GAMM</name>
<keyword evidence="1" id="KW-0812">Transmembrane</keyword>
<protein>
    <submittedName>
        <fullName evidence="2">Uncharacterized protein</fullName>
    </submittedName>
</protein>
<feature type="transmembrane region" description="Helical" evidence="1">
    <location>
        <begin position="24"/>
        <end position="55"/>
    </location>
</feature>
<evidence type="ECO:0000313" key="3">
    <source>
        <dbReference type="Proteomes" id="UP000254601"/>
    </source>
</evidence>
<dbReference type="EMBL" id="UHIC01000001">
    <property type="protein sequence ID" value="SUO95589.1"/>
    <property type="molecule type" value="Genomic_DNA"/>
</dbReference>
<dbReference type="AlphaFoldDB" id="A0A380MSH9"/>
<keyword evidence="1" id="KW-0472">Membrane</keyword>
<dbReference type="Proteomes" id="UP000254601">
    <property type="component" value="Unassembled WGS sequence"/>
</dbReference>